<dbReference type="EMBL" id="LBWK01000001">
    <property type="protein sequence ID" value="KKR06095.1"/>
    <property type="molecule type" value="Genomic_DNA"/>
</dbReference>
<keyword evidence="1" id="KW-0812">Transmembrane</keyword>
<feature type="transmembrane region" description="Helical" evidence="1">
    <location>
        <begin position="80"/>
        <end position="102"/>
    </location>
</feature>
<evidence type="ECO:0000313" key="3">
    <source>
        <dbReference type="Proteomes" id="UP000034799"/>
    </source>
</evidence>
<organism evidence="2 3">
    <name type="scientific">candidate division WS6 bacterium GW2011_GWF2_39_15</name>
    <dbReference type="NCBI Taxonomy" id="1619100"/>
    <lineage>
        <taxon>Bacteria</taxon>
        <taxon>Candidatus Dojkabacteria</taxon>
    </lineage>
</organism>
<dbReference type="Proteomes" id="UP000034799">
    <property type="component" value="Unassembled WGS sequence"/>
</dbReference>
<feature type="transmembrane region" description="Helical" evidence="1">
    <location>
        <begin position="20"/>
        <end position="43"/>
    </location>
</feature>
<gene>
    <name evidence="2" type="ORF">UT34_C0001G0135</name>
</gene>
<sequence>MSNEDIRQNASDFGGALCGFILAVILARMNSGHISVFMGILLAMGYASTLVERRWLVRAAQGLIYALMVMPLAFDQYLISALASLAFGLFNGAQLLGSLAAWQATQNEKF</sequence>
<comment type="caution">
    <text evidence="2">The sequence shown here is derived from an EMBL/GenBank/DDBJ whole genome shotgun (WGS) entry which is preliminary data.</text>
</comment>
<proteinExistence type="predicted"/>
<name>A0A0G0Q6S8_9BACT</name>
<protein>
    <submittedName>
        <fullName evidence="2">Uncharacterized protein</fullName>
    </submittedName>
</protein>
<keyword evidence="1" id="KW-0472">Membrane</keyword>
<reference evidence="2 3" key="1">
    <citation type="journal article" date="2015" name="Nature">
        <title>rRNA introns, odd ribosomes, and small enigmatic genomes across a large radiation of phyla.</title>
        <authorList>
            <person name="Brown C.T."/>
            <person name="Hug L.A."/>
            <person name="Thomas B.C."/>
            <person name="Sharon I."/>
            <person name="Castelle C.J."/>
            <person name="Singh A."/>
            <person name="Wilkins M.J."/>
            <person name="Williams K.H."/>
            <person name="Banfield J.F."/>
        </authorList>
    </citation>
    <scope>NUCLEOTIDE SEQUENCE [LARGE SCALE GENOMIC DNA]</scope>
</reference>
<evidence type="ECO:0000313" key="2">
    <source>
        <dbReference type="EMBL" id="KKR06095.1"/>
    </source>
</evidence>
<evidence type="ECO:0000256" key="1">
    <source>
        <dbReference type="SAM" id="Phobius"/>
    </source>
</evidence>
<accession>A0A0G0Q6S8</accession>
<feature type="transmembrane region" description="Helical" evidence="1">
    <location>
        <begin position="55"/>
        <end position="74"/>
    </location>
</feature>
<dbReference type="AlphaFoldDB" id="A0A0G0Q6S8"/>
<keyword evidence="1" id="KW-1133">Transmembrane helix</keyword>